<dbReference type="AlphaFoldDB" id="A0AA39X5L6"/>
<feature type="compositionally biased region" description="Basic and acidic residues" evidence="5">
    <location>
        <begin position="737"/>
        <end position="750"/>
    </location>
</feature>
<name>A0AA39X5L6_9PEZI</name>
<evidence type="ECO:0000256" key="1">
    <source>
        <dbReference type="ARBA" id="ARBA00022723"/>
    </source>
</evidence>
<feature type="compositionally biased region" description="Basic and acidic residues" evidence="5">
    <location>
        <begin position="861"/>
        <end position="872"/>
    </location>
</feature>
<evidence type="ECO:0000256" key="3">
    <source>
        <dbReference type="ARBA" id="ARBA00022833"/>
    </source>
</evidence>
<dbReference type="GO" id="GO:0008270">
    <property type="term" value="F:zinc ion binding"/>
    <property type="evidence" value="ECO:0007669"/>
    <property type="project" value="UniProtKB-KW"/>
</dbReference>
<evidence type="ECO:0000313" key="7">
    <source>
        <dbReference type="EMBL" id="KAK0627749.1"/>
    </source>
</evidence>
<comment type="caution">
    <text evidence="7">The sequence shown here is derived from an EMBL/GenBank/DDBJ whole genome shotgun (WGS) entry which is preliminary data.</text>
</comment>
<keyword evidence="8" id="KW-1185">Reference proteome</keyword>
<evidence type="ECO:0000259" key="6">
    <source>
        <dbReference type="PROSITE" id="PS50158"/>
    </source>
</evidence>
<proteinExistence type="predicted"/>
<feature type="region of interest" description="Disordered" evidence="5">
    <location>
        <begin position="489"/>
        <end position="511"/>
    </location>
</feature>
<dbReference type="InterPro" id="IPR025829">
    <property type="entry name" value="Zn_knuckle_CX2CX3GHX4C"/>
</dbReference>
<keyword evidence="2 4" id="KW-0863">Zinc-finger</keyword>
<protein>
    <recommendedName>
        <fullName evidence="6">CCHC-type domain-containing protein</fullName>
    </recommendedName>
</protein>
<dbReference type="Pfam" id="PF13696">
    <property type="entry name" value="zf-CCHC_2"/>
    <property type="match status" value="1"/>
</dbReference>
<dbReference type="InterPro" id="IPR001878">
    <property type="entry name" value="Znf_CCHC"/>
</dbReference>
<dbReference type="EMBL" id="JAULSU010000002">
    <property type="protein sequence ID" value="KAK0627749.1"/>
    <property type="molecule type" value="Genomic_DNA"/>
</dbReference>
<reference evidence="7" key="1">
    <citation type="submission" date="2023-06" db="EMBL/GenBank/DDBJ databases">
        <title>Genome-scale phylogeny and comparative genomics of the fungal order Sordariales.</title>
        <authorList>
            <consortium name="Lawrence Berkeley National Laboratory"/>
            <person name="Hensen N."/>
            <person name="Bonometti L."/>
            <person name="Westerberg I."/>
            <person name="Brannstrom I.O."/>
            <person name="Guillou S."/>
            <person name="Cros-Aarteil S."/>
            <person name="Calhoun S."/>
            <person name="Haridas S."/>
            <person name="Kuo A."/>
            <person name="Mondo S."/>
            <person name="Pangilinan J."/>
            <person name="Riley R."/>
            <person name="Labutti K."/>
            <person name="Andreopoulos B."/>
            <person name="Lipzen A."/>
            <person name="Chen C."/>
            <person name="Yanf M."/>
            <person name="Daum C."/>
            <person name="Ng V."/>
            <person name="Clum A."/>
            <person name="Steindorff A."/>
            <person name="Ohm R."/>
            <person name="Martin F."/>
            <person name="Silar P."/>
            <person name="Natvig D."/>
            <person name="Lalanne C."/>
            <person name="Gautier V."/>
            <person name="Ament-Velasquez S.L."/>
            <person name="Kruys A."/>
            <person name="Hutchinson M.I."/>
            <person name="Powell A.J."/>
            <person name="Barry K."/>
            <person name="Miller A.N."/>
            <person name="Grigoriev I.V."/>
            <person name="Debuchy R."/>
            <person name="Gladieux P."/>
            <person name="Thoren M.H."/>
            <person name="Johannesson H."/>
        </authorList>
    </citation>
    <scope>NUCLEOTIDE SEQUENCE</scope>
    <source>
        <strain evidence="7">CBS 606.72</strain>
    </source>
</reference>
<sequence>MASENCTYRSRVNFDRERMGLDSFNVLPTYSLEDVVSETFPDRKHTDERRIYPHVEWLATSTAGLDNRNAMTWTMRVWRDTLLELGYTVDTMVAVFRIRQKEVFLAHPGHAFLLERARRAMEEAMEIPVPPPSPSTSMSSPATTEALVVIIISDDEEGEIFQARKTGTCAESESGSEDWRGLILGSSKSGELPHTNTMEQPAGPYVCKRCSLPGHFIQDCPTNLDPAYDLLPPPGYRCALCSSKQHFITACPRNTRPDSMTQQRISAGILPRSDLYLDSTTTGVKMAKENSKDVSGGARAAPSLSGTSENRTIGNSRDRSHSGSVRRRTASPSRDRNRKQRSRSPLRDRANKGKTSKAGSRTAPSNLRDGGRTQGSAQNRYELSYDDEPMDEGRDAIAPQQDNSNRNLLLPTRHQAEGRLSFHDEGDNHAFGEPKRGRGRASARDRGESPVFIKSRKATGRLSFSDYDEDEVEEVEMEDFSSASKACNRGVSHHADSSNDQMAACQSEKPKPLSFKTPPSTMALHPQRQNLIEQAAKKPIAKKTGPNSASPALQEQNIRDNRLEQVVEKPVVCLPGSGTMAPHPERQGLIDGNFAPATHKSTIVHELSPSSVFQSQNQGIHPDRLNFIKSRLPQVDSQHTPAQALGPIWNPDGTYNHVRNPDPEYGNHVADWIHSVVDEFLEEHNITMPEPSVPSAVAKPPAKKAQVPAQLPGWMNEKTKKAPGTMKSDLLAAIARKEAESTTIEKREEPPTSAATKPEENPNMAKARDLLKCNPDVNNCKKETRSTAIEMWDESDCSKPEVNTDGVQGHNEETSMVGTESSSAGVTNSVPALRSIEGASDVDFNMETPRRNSPIAGNPRKALENGNDKAADESATMGSIEAVSQPSLSQSPPTMPKGSPTI</sequence>
<dbReference type="PROSITE" id="PS50158">
    <property type="entry name" value="ZF_CCHC"/>
    <property type="match status" value="1"/>
</dbReference>
<feature type="region of interest" description="Disordered" evidence="5">
    <location>
        <begin position="420"/>
        <end position="448"/>
    </location>
</feature>
<dbReference type="InterPro" id="IPR036875">
    <property type="entry name" value="Znf_CCHC_sf"/>
</dbReference>
<feature type="compositionally biased region" description="Polar residues" evidence="5">
    <location>
        <begin position="882"/>
        <end position="892"/>
    </location>
</feature>
<evidence type="ECO:0000256" key="5">
    <source>
        <dbReference type="SAM" id="MobiDB-lite"/>
    </source>
</evidence>
<feature type="region of interest" description="Disordered" evidence="5">
    <location>
        <begin position="287"/>
        <end position="407"/>
    </location>
</feature>
<feature type="region of interest" description="Disordered" evidence="5">
    <location>
        <begin position="796"/>
        <end position="902"/>
    </location>
</feature>
<dbReference type="Gene3D" id="4.10.60.10">
    <property type="entry name" value="Zinc finger, CCHC-type"/>
    <property type="match status" value="1"/>
</dbReference>
<gene>
    <name evidence="7" type="ORF">B0T14DRAFT_579992</name>
</gene>
<accession>A0AA39X5L6</accession>
<keyword evidence="3" id="KW-0862">Zinc</keyword>
<dbReference type="GO" id="GO:0003676">
    <property type="term" value="F:nucleic acid binding"/>
    <property type="evidence" value="ECO:0007669"/>
    <property type="project" value="InterPro"/>
</dbReference>
<dbReference type="SMART" id="SM00343">
    <property type="entry name" value="ZnF_C2HC"/>
    <property type="match status" value="2"/>
</dbReference>
<dbReference type="SUPFAM" id="SSF57756">
    <property type="entry name" value="Retrovirus zinc finger-like domains"/>
    <property type="match status" value="1"/>
</dbReference>
<keyword evidence="1" id="KW-0479">Metal-binding</keyword>
<feature type="domain" description="CCHC-type" evidence="6">
    <location>
        <begin position="207"/>
        <end position="221"/>
    </location>
</feature>
<organism evidence="7 8">
    <name type="scientific">Immersiella caudata</name>
    <dbReference type="NCBI Taxonomy" id="314043"/>
    <lineage>
        <taxon>Eukaryota</taxon>
        <taxon>Fungi</taxon>
        <taxon>Dikarya</taxon>
        <taxon>Ascomycota</taxon>
        <taxon>Pezizomycotina</taxon>
        <taxon>Sordariomycetes</taxon>
        <taxon>Sordariomycetidae</taxon>
        <taxon>Sordariales</taxon>
        <taxon>Lasiosphaeriaceae</taxon>
        <taxon>Immersiella</taxon>
    </lineage>
</organism>
<feature type="region of interest" description="Disordered" evidence="5">
    <location>
        <begin position="737"/>
        <end position="763"/>
    </location>
</feature>
<evidence type="ECO:0000256" key="2">
    <source>
        <dbReference type="ARBA" id="ARBA00022771"/>
    </source>
</evidence>
<feature type="compositionally biased region" description="Polar residues" evidence="5">
    <location>
        <begin position="304"/>
        <end position="315"/>
    </location>
</feature>
<feature type="compositionally biased region" description="Polar residues" evidence="5">
    <location>
        <begin position="814"/>
        <end position="830"/>
    </location>
</feature>
<evidence type="ECO:0000256" key="4">
    <source>
        <dbReference type="PROSITE-ProRule" id="PRU00047"/>
    </source>
</evidence>
<evidence type="ECO:0000313" key="8">
    <source>
        <dbReference type="Proteomes" id="UP001175000"/>
    </source>
</evidence>
<dbReference type="Proteomes" id="UP001175000">
    <property type="component" value="Unassembled WGS sequence"/>
</dbReference>